<keyword evidence="3" id="KW-1185">Reference proteome</keyword>
<name>A0ABY2VVB1_9GAMM</name>
<dbReference type="Pfam" id="PF00668">
    <property type="entry name" value="Condensation"/>
    <property type="match status" value="1"/>
</dbReference>
<dbReference type="InterPro" id="IPR023213">
    <property type="entry name" value="CAT-like_dom_sf"/>
</dbReference>
<organism evidence="2 3">
    <name type="scientific">Pseudoalteromonas aurantia</name>
    <dbReference type="NCBI Taxonomy" id="43654"/>
    <lineage>
        <taxon>Bacteria</taxon>
        <taxon>Pseudomonadati</taxon>
        <taxon>Pseudomonadota</taxon>
        <taxon>Gammaproteobacteria</taxon>
        <taxon>Alteromonadales</taxon>
        <taxon>Pseudoalteromonadaceae</taxon>
        <taxon>Pseudoalteromonas</taxon>
    </lineage>
</organism>
<dbReference type="RefSeq" id="WP_249348259.1">
    <property type="nucleotide sequence ID" value="NZ_PNBW01000075.1"/>
</dbReference>
<proteinExistence type="predicted"/>
<dbReference type="PANTHER" id="PTHR45527">
    <property type="entry name" value="NONRIBOSOMAL PEPTIDE SYNTHETASE"/>
    <property type="match status" value="1"/>
</dbReference>
<reference evidence="3" key="2">
    <citation type="submission" date="2019-06" db="EMBL/GenBank/DDBJ databases">
        <title>Co-occurence of chitin degradation, pigmentation and bioactivity in marine Pseudoalteromonas.</title>
        <authorList>
            <person name="Sonnenschein E.C."/>
            <person name="Bech P.K."/>
        </authorList>
    </citation>
    <scope>NUCLEOTIDE SEQUENCE [LARGE SCALE GENOMIC DNA]</scope>
    <source>
        <strain evidence="3">S3895</strain>
    </source>
</reference>
<feature type="domain" description="Condensation" evidence="1">
    <location>
        <begin position="68"/>
        <end position="502"/>
    </location>
</feature>
<dbReference type="PANTHER" id="PTHR45527:SF1">
    <property type="entry name" value="FATTY ACID SYNTHASE"/>
    <property type="match status" value="1"/>
</dbReference>
<evidence type="ECO:0000259" key="1">
    <source>
        <dbReference type="Pfam" id="PF00668"/>
    </source>
</evidence>
<sequence>MFELLTEIKNANAAVWLNGQDISLAYGSQALSAELINKVKDDKEALISFLSSRQIFSQEAFENMPQWQRYPLSFAQQRLLFIERMSSGDAYLIPVCFNLEQSADLIRLQFALDIVIARHASLRTVFAQDNEGDDYQQVTDATVTIEVEDFATTGALHDALEKQQSKPFDLGQTVMRANILQCGEQRVLLFVWHHIVFDGWSVGVFLKDFERAYIHGEALSLPELQYADYACWQRELMSGEVGAQQLAYWKSNLSEVQPLALLTDFNRPMQSDYCGEDLHMRFESQLASTLKQVAQEHSTTLYTVLLSAFSLILGRFSNQSDVVIGTPSDNRHNAQVQDMVGFFVNSLPIRLQLDNDASMALLIQQSHQQIAAAKVNQDIPFEQMVQALELSRDPSRHPIFQVLFSLQQNNGETATSALPMREVEPSTQVRAYSPAKFDLTLIMNDTEQGLEATFNFATSLFKRSSIEHIATAFQCVLEQIAHSTSAKLPEYSLLSGQTRERLMSWAKPDEQFMCSSSKKGVHLIQAFEAQVLASPEAVALCFDAQQLSYGALNERA</sequence>
<protein>
    <recommendedName>
        <fullName evidence="1">Condensation domain-containing protein</fullName>
    </recommendedName>
</protein>
<feature type="non-terminal residue" evidence="2">
    <location>
        <position position="556"/>
    </location>
</feature>
<evidence type="ECO:0000313" key="3">
    <source>
        <dbReference type="Proteomes" id="UP000307164"/>
    </source>
</evidence>
<dbReference type="Gene3D" id="3.30.559.10">
    <property type="entry name" value="Chloramphenicol acetyltransferase-like domain"/>
    <property type="match status" value="1"/>
</dbReference>
<dbReference type="Proteomes" id="UP000307164">
    <property type="component" value="Unassembled WGS sequence"/>
</dbReference>
<dbReference type="SUPFAM" id="SSF52777">
    <property type="entry name" value="CoA-dependent acyltransferases"/>
    <property type="match status" value="2"/>
</dbReference>
<evidence type="ECO:0000313" key="2">
    <source>
        <dbReference type="EMBL" id="TMO72703.1"/>
    </source>
</evidence>
<reference evidence="2 3" key="1">
    <citation type="submission" date="2018-01" db="EMBL/GenBank/DDBJ databases">
        <authorList>
            <person name="Paulsen S."/>
            <person name="Gram L.K."/>
        </authorList>
    </citation>
    <scope>NUCLEOTIDE SEQUENCE [LARGE SCALE GENOMIC DNA]</scope>
    <source>
        <strain evidence="2 3">S3895</strain>
    </source>
</reference>
<dbReference type="EMBL" id="PNBW01000075">
    <property type="protein sequence ID" value="TMO72703.1"/>
    <property type="molecule type" value="Genomic_DNA"/>
</dbReference>
<accession>A0ABY2VVB1</accession>
<comment type="caution">
    <text evidence="2">The sequence shown here is derived from an EMBL/GenBank/DDBJ whole genome shotgun (WGS) entry which is preliminary data.</text>
</comment>
<gene>
    <name evidence="2" type="ORF">CWC20_14695</name>
</gene>
<dbReference type="CDD" id="cd19531">
    <property type="entry name" value="LCL_NRPS-like"/>
    <property type="match status" value="1"/>
</dbReference>
<dbReference type="Gene3D" id="3.30.559.30">
    <property type="entry name" value="Nonribosomal peptide synthetase, condensation domain"/>
    <property type="match status" value="1"/>
</dbReference>
<dbReference type="InterPro" id="IPR001242">
    <property type="entry name" value="Condensation_dom"/>
</dbReference>